<feature type="transmembrane region" description="Helical" evidence="1">
    <location>
        <begin position="31"/>
        <end position="48"/>
    </location>
</feature>
<keyword evidence="1" id="KW-1133">Transmembrane helix</keyword>
<reference evidence="2 3" key="1">
    <citation type="journal article" date="2015" name="Biotechnol. Bioeng.">
        <title>Genome sequence and phenotypic characterization of Caulobacter segnis.</title>
        <authorList>
            <person name="Patel S."/>
            <person name="Fletcher B."/>
            <person name="Scott D.C."/>
            <person name="Ely B."/>
        </authorList>
    </citation>
    <scope>NUCLEOTIDE SEQUENCE [LARGE SCALE GENOMIC DNA]</scope>
    <source>
        <strain evidence="2 3">TK0059</strain>
    </source>
</reference>
<feature type="transmembrane region" description="Helical" evidence="1">
    <location>
        <begin position="108"/>
        <end position="129"/>
    </location>
</feature>
<organism evidence="2 3">
    <name type="scientific">Caulobacter segnis</name>
    <dbReference type="NCBI Taxonomy" id="88688"/>
    <lineage>
        <taxon>Bacteria</taxon>
        <taxon>Pseudomonadati</taxon>
        <taxon>Pseudomonadota</taxon>
        <taxon>Alphaproteobacteria</taxon>
        <taxon>Caulobacterales</taxon>
        <taxon>Caulobacteraceae</taxon>
        <taxon>Caulobacter</taxon>
    </lineage>
</organism>
<keyword evidence="1" id="KW-0812">Transmembrane</keyword>
<dbReference type="RefSeq" id="WP_013080653.1">
    <property type="nucleotide sequence ID" value="NZ_CP027850.1"/>
</dbReference>
<name>A0ABM6TK76_9CAUL</name>
<feature type="transmembrane region" description="Helical" evidence="1">
    <location>
        <begin position="83"/>
        <end position="102"/>
    </location>
</feature>
<feature type="transmembrane region" description="Helical" evidence="1">
    <location>
        <begin position="6"/>
        <end position="24"/>
    </location>
</feature>
<dbReference type="EMBL" id="CP027850">
    <property type="protein sequence ID" value="AVQ03626.1"/>
    <property type="molecule type" value="Genomic_DNA"/>
</dbReference>
<evidence type="ECO:0000313" key="3">
    <source>
        <dbReference type="Proteomes" id="UP000240527"/>
    </source>
</evidence>
<sequence length="147" mass="16203">MNFNHLYQWASLVGLLITTGAALWRGGPPERLAAVAMILAWFATGLFYKSHLWFGPQTPVFLVDMTLLGVLLFIALRSDRWWPMWACGFHGLTLFLTLATLADPRIPNRASLIAGGGIFSYLAMTALFLGSIRRRNPPSPDAASPLT</sequence>
<proteinExistence type="predicted"/>
<keyword evidence="1" id="KW-0472">Membrane</keyword>
<evidence type="ECO:0000313" key="2">
    <source>
        <dbReference type="EMBL" id="AVQ03626.1"/>
    </source>
</evidence>
<keyword evidence="3" id="KW-1185">Reference proteome</keyword>
<gene>
    <name evidence="2" type="ORF">B7G68_18345</name>
</gene>
<protein>
    <submittedName>
        <fullName evidence="2">Uncharacterized protein</fullName>
    </submittedName>
</protein>
<feature type="transmembrane region" description="Helical" evidence="1">
    <location>
        <begin position="60"/>
        <end position="76"/>
    </location>
</feature>
<dbReference type="Proteomes" id="UP000240527">
    <property type="component" value="Chromosome"/>
</dbReference>
<accession>A0ABM6TK76</accession>
<evidence type="ECO:0000256" key="1">
    <source>
        <dbReference type="SAM" id="Phobius"/>
    </source>
</evidence>